<dbReference type="Pfam" id="PF00588">
    <property type="entry name" value="SpoU_methylase"/>
    <property type="match status" value="1"/>
</dbReference>
<gene>
    <name evidence="4" type="ORF">L7J86_00565</name>
</gene>
<dbReference type="InterPro" id="IPR004441">
    <property type="entry name" value="rRNA_MeTrfase_TrmH"/>
</dbReference>
<dbReference type="EMBL" id="JAKMAI010000006">
    <property type="protein sequence ID" value="MCM0158286.1"/>
    <property type="molecule type" value="Genomic_DNA"/>
</dbReference>
<evidence type="ECO:0000313" key="4">
    <source>
        <dbReference type="EMBL" id="MCM0158286.1"/>
    </source>
</evidence>
<accession>A0ABT0TWB4</accession>
<evidence type="ECO:0000256" key="2">
    <source>
        <dbReference type="ARBA" id="ARBA00022679"/>
    </source>
</evidence>
<proteinExistence type="predicted"/>
<dbReference type="Proteomes" id="UP001203831">
    <property type="component" value="Unassembled WGS sequence"/>
</dbReference>
<sequence length="169" mass="19165">MCYKKIKNLINDSINNNLLILILEKINDPRNLGSCLRTAYSFNVNYIIITNFNTCSINKTVIKTSCGYSKYLKIIKINNINKILNILKKNNIYIIGSSLNTNNNIFDINFKILNSIAIIIGSENNGISNKSIKNCNILIKIPMFNKVNSLNLSVATGIFLFEIIRQKLN</sequence>
<dbReference type="RefSeq" id="WP_250672650.1">
    <property type="nucleotide sequence ID" value="NZ_JAKMAI010000006.1"/>
</dbReference>
<reference evidence="4" key="1">
    <citation type="submission" date="2022-01" db="EMBL/GenBank/DDBJ databases">
        <title>Genome assemble of Metamasius hemipterus Nardonella endosymbiont.</title>
        <authorList>
            <person name="Palmieri L."/>
            <person name="Pavarini R."/>
            <person name="Sharma P."/>
        </authorList>
    </citation>
    <scope>NUCLEOTIDE SEQUENCE [LARGE SCALE GENOMIC DNA]</scope>
    <source>
        <strain evidence="4">NARMHE1</strain>
    </source>
</reference>
<keyword evidence="5" id="KW-1185">Reference proteome</keyword>
<keyword evidence="1" id="KW-0489">Methyltransferase</keyword>
<organism evidence="4 5">
    <name type="scientific">endosymbiont of Metamasius hemipterus</name>
    <dbReference type="NCBI Taxonomy" id="204627"/>
    <lineage>
        <taxon>Bacteria</taxon>
        <taxon>Pseudomonadati</taxon>
        <taxon>Pseudomonadota</taxon>
        <taxon>Gammaproteobacteria</taxon>
        <taxon>Candidatus Nardonella</taxon>
    </lineage>
</organism>
<evidence type="ECO:0000256" key="1">
    <source>
        <dbReference type="ARBA" id="ARBA00022603"/>
    </source>
</evidence>
<comment type="caution">
    <text evidence="4">The sequence shown here is derived from an EMBL/GenBank/DDBJ whole genome shotgun (WGS) entry which is preliminary data.</text>
</comment>
<dbReference type="SUPFAM" id="SSF75217">
    <property type="entry name" value="alpha/beta knot"/>
    <property type="match status" value="1"/>
</dbReference>
<evidence type="ECO:0000259" key="3">
    <source>
        <dbReference type="Pfam" id="PF00588"/>
    </source>
</evidence>
<name>A0ABT0TWB4_9GAMM</name>
<protein>
    <recommendedName>
        <fullName evidence="3">tRNA/rRNA methyltransferase SpoU type domain-containing protein</fullName>
    </recommendedName>
</protein>
<keyword evidence="2" id="KW-0808">Transferase</keyword>
<dbReference type="PANTHER" id="PTHR46429">
    <property type="entry name" value="23S RRNA (GUANOSINE-2'-O-)-METHYLTRANSFERASE RLMB"/>
    <property type="match status" value="1"/>
</dbReference>
<feature type="domain" description="tRNA/rRNA methyltransferase SpoU type" evidence="3">
    <location>
        <begin position="19"/>
        <end position="161"/>
    </location>
</feature>
<evidence type="ECO:0000313" key="5">
    <source>
        <dbReference type="Proteomes" id="UP001203831"/>
    </source>
</evidence>
<dbReference type="Gene3D" id="3.40.1280.10">
    <property type="match status" value="1"/>
</dbReference>
<dbReference type="InterPro" id="IPR001537">
    <property type="entry name" value="SpoU_MeTrfase"/>
</dbReference>
<dbReference type="InterPro" id="IPR029026">
    <property type="entry name" value="tRNA_m1G_MTases_N"/>
</dbReference>
<dbReference type="InterPro" id="IPR029028">
    <property type="entry name" value="Alpha/beta_knot_MTases"/>
</dbReference>
<dbReference type="PANTHER" id="PTHR46429:SF1">
    <property type="entry name" value="23S RRNA (GUANOSINE-2'-O-)-METHYLTRANSFERASE RLMB"/>
    <property type="match status" value="1"/>
</dbReference>